<organism evidence="1 2">
    <name type="scientific">Caerostris extrusa</name>
    <name type="common">Bark spider</name>
    <name type="synonym">Caerostris bankana</name>
    <dbReference type="NCBI Taxonomy" id="172846"/>
    <lineage>
        <taxon>Eukaryota</taxon>
        <taxon>Metazoa</taxon>
        <taxon>Ecdysozoa</taxon>
        <taxon>Arthropoda</taxon>
        <taxon>Chelicerata</taxon>
        <taxon>Arachnida</taxon>
        <taxon>Araneae</taxon>
        <taxon>Araneomorphae</taxon>
        <taxon>Entelegynae</taxon>
        <taxon>Araneoidea</taxon>
        <taxon>Araneidae</taxon>
        <taxon>Caerostris</taxon>
    </lineage>
</organism>
<feature type="non-terminal residue" evidence="1">
    <location>
        <position position="45"/>
    </location>
</feature>
<accession>A0AAV4MLJ1</accession>
<dbReference type="Proteomes" id="UP001054945">
    <property type="component" value="Unassembled WGS sequence"/>
</dbReference>
<keyword evidence="2" id="KW-1185">Reference proteome</keyword>
<gene>
    <name evidence="1" type="ORF">CEXT_376781</name>
</gene>
<dbReference type="AlphaFoldDB" id="A0AAV4MLJ1"/>
<proteinExistence type="predicted"/>
<reference evidence="1 2" key="1">
    <citation type="submission" date="2021-06" db="EMBL/GenBank/DDBJ databases">
        <title>Caerostris extrusa draft genome.</title>
        <authorList>
            <person name="Kono N."/>
            <person name="Arakawa K."/>
        </authorList>
    </citation>
    <scope>NUCLEOTIDE SEQUENCE [LARGE SCALE GENOMIC DNA]</scope>
</reference>
<dbReference type="EMBL" id="BPLR01002347">
    <property type="protein sequence ID" value="GIX72738.1"/>
    <property type="molecule type" value="Genomic_DNA"/>
</dbReference>
<comment type="caution">
    <text evidence="1">The sequence shown here is derived from an EMBL/GenBank/DDBJ whole genome shotgun (WGS) entry which is preliminary data.</text>
</comment>
<sequence>MQAMIIINIPQSLALKLCMCTTPNGGNSTVSIVPSPFPHKCRLQR</sequence>
<evidence type="ECO:0000313" key="2">
    <source>
        <dbReference type="Proteomes" id="UP001054945"/>
    </source>
</evidence>
<protein>
    <submittedName>
        <fullName evidence="1">Uncharacterized protein</fullName>
    </submittedName>
</protein>
<name>A0AAV4MLJ1_CAEEX</name>
<evidence type="ECO:0000313" key="1">
    <source>
        <dbReference type="EMBL" id="GIX72738.1"/>
    </source>
</evidence>